<sequence length="1071" mass="122632">MVSYRYHQAYYTWETASPSCPVTGWEIHKASLEDDKFSRECKKLASGLDQGQGGSTSEYLVYSADWNCFVSVGVSPRPEGDEVGRKNILCHLFVPQSHWVPPDPADYLLDFQFDSVPRPGDRLSAVTINKGNFNYRDILDRFALGSDGVGIHKKRLEVLLRLLYQRILSDAPPLLFYMRHDGLDGMEYAKAAKSLVYLLHLWVPSATEEQMRRYRRSLTFSINAEGRTGGIGILFNSGDNGGYSLEHLEMYGEENDFEGGFFCTLAEKAQDSADSLQQYLKQLSEVFDGKAGSLDEILLAYKRKRMDEGNPIPEEELYEKLGSLIRKSERIPWYKSFCIDFLKQLDLEQSVHLDGYWDEMIDWLDREREPEIETVTARILECVGRKNPDRLKKYCCQIPQRSGPFILDELYRRLEKKIREERDANVPDKIGNLAVIADRYSPLWSIGDFKWSMLNHGVELYKSENLDAGGREKITGLMVRYDEENWDKEIHDYYICQGNDYIQWLFGQAGRVDSRYVRYCYGQMLAFLRESSDVDMELLSELERSLAERADGQITDGQREEYRSLVWAIQEPLITRQINNLSSDDLDGLMGFKNSVLRGNCLEAWENKACRILEKRIPVELETLKQIERRYNGLTNNGKEQTMKTLACRLERAAESDVELYAWHCFLSQTGAGRFWSIFKLKEAFPCIYTKIKDAHCRNYILGDDTYMDKLFHIYEQFCDSRSIDEAYVRNIVLGTSDKSQENSGLIALMEIHLMHSGKTSIQDCINYMAVRMTCAEANGKSAWDIYDAISKNTMVYHILVDTLKRADGCTEDEKKRINSILTMFHQVETFQTQDSWTLDTLREAIRIYKESGAGGGADSGGFGKKIEKQLEYQKKRIYDECSQYNELCNDFYGTNKSRVMSETEKGRITARTQTCGQAQSYGRNQSYGPPQSYGQNQGFAQGQSWGQDTGTARNRSYEQRQKTGQKQCCAQDTESVRRSCAQDTESARRSCAQDTESARRSYAQEPAAARTQPDIPGLPRFSSDAELNGTRIVPVGKTPPGKEADYKEPDYKKPQYDWPPPSGTNIQGGK</sequence>
<dbReference type="EMBL" id="JBBMFM010000038">
    <property type="protein sequence ID" value="MEQ2425648.1"/>
    <property type="molecule type" value="Genomic_DNA"/>
</dbReference>
<keyword evidence="3" id="KW-1185">Reference proteome</keyword>
<protein>
    <submittedName>
        <fullName evidence="2">Uncharacterized protein</fullName>
    </submittedName>
</protein>
<feature type="compositionally biased region" description="Polar residues" evidence="1">
    <location>
        <begin position="963"/>
        <end position="974"/>
    </location>
</feature>
<dbReference type="RefSeq" id="WP_008724673.1">
    <property type="nucleotide sequence ID" value="NZ_JBBMFM010000038.1"/>
</dbReference>
<feature type="compositionally biased region" description="Basic and acidic residues" evidence="1">
    <location>
        <begin position="1041"/>
        <end position="1056"/>
    </location>
</feature>
<reference evidence="2 3" key="1">
    <citation type="submission" date="2024-03" db="EMBL/GenBank/DDBJ databases">
        <title>Human intestinal bacterial collection.</title>
        <authorList>
            <person name="Pauvert C."/>
            <person name="Hitch T.C.A."/>
            <person name="Clavel T."/>
        </authorList>
    </citation>
    <scope>NUCLEOTIDE SEQUENCE [LARGE SCALE GENOMIC DNA]</scope>
    <source>
        <strain evidence="2 3">CLA-SR-H021</strain>
    </source>
</reference>
<evidence type="ECO:0000313" key="2">
    <source>
        <dbReference type="EMBL" id="MEQ2425648.1"/>
    </source>
</evidence>
<evidence type="ECO:0000256" key="1">
    <source>
        <dbReference type="SAM" id="MobiDB-lite"/>
    </source>
</evidence>
<evidence type="ECO:0000313" key="3">
    <source>
        <dbReference type="Proteomes" id="UP001454086"/>
    </source>
</evidence>
<feature type="compositionally biased region" description="Polar residues" evidence="1">
    <location>
        <begin position="911"/>
        <end position="955"/>
    </location>
</feature>
<gene>
    <name evidence="2" type="ORF">WMQ36_11730</name>
</gene>
<feature type="region of interest" description="Disordered" evidence="1">
    <location>
        <begin position="903"/>
        <end position="1071"/>
    </location>
</feature>
<accession>A0ABV1D5H3</accession>
<organism evidence="2 3">
    <name type="scientific">Enterocloster hominis</name>
    <name type="common">ex Hitch et al. 2024</name>
    <dbReference type="NCBI Taxonomy" id="1917870"/>
    <lineage>
        <taxon>Bacteria</taxon>
        <taxon>Bacillati</taxon>
        <taxon>Bacillota</taxon>
        <taxon>Clostridia</taxon>
        <taxon>Lachnospirales</taxon>
        <taxon>Lachnospiraceae</taxon>
        <taxon>Enterocloster</taxon>
    </lineage>
</organism>
<proteinExistence type="predicted"/>
<name>A0ABV1D5H3_9FIRM</name>
<dbReference type="Proteomes" id="UP001454086">
    <property type="component" value="Unassembled WGS sequence"/>
</dbReference>
<comment type="caution">
    <text evidence="2">The sequence shown here is derived from an EMBL/GenBank/DDBJ whole genome shotgun (WGS) entry which is preliminary data.</text>
</comment>